<feature type="transmembrane region" description="Helical" evidence="2">
    <location>
        <begin position="285"/>
        <end position="305"/>
    </location>
</feature>
<keyword evidence="2" id="KW-0812">Transmembrane</keyword>
<keyword evidence="2" id="KW-0472">Membrane</keyword>
<feature type="transmembrane region" description="Helical" evidence="2">
    <location>
        <begin position="124"/>
        <end position="143"/>
    </location>
</feature>
<feature type="compositionally biased region" description="Polar residues" evidence="1">
    <location>
        <begin position="684"/>
        <end position="704"/>
    </location>
</feature>
<proteinExistence type="predicted"/>
<feature type="compositionally biased region" description="Low complexity" evidence="1">
    <location>
        <begin position="705"/>
        <end position="752"/>
    </location>
</feature>
<accession>A0AB39UQF6</accession>
<dbReference type="AlphaFoldDB" id="A0AB39UQF6"/>
<reference evidence="5" key="1">
    <citation type="submission" date="2023-07" db="EMBL/GenBank/DDBJ databases">
        <title>Bifidobacterium aquikefiriaerophilum sp. nov. and Bifidobacterium eccum sp. nov., isolated from water kefir.</title>
        <authorList>
            <person name="Breselge S."/>
            <person name="Bellassi P."/>
            <person name="Barcenilla C."/>
            <person name="Alvarez-Ordonez A."/>
            <person name="Morelli L."/>
            <person name="Cotter P.D."/>
        </authorList>
    </citation>
    <scope>NUCLEOTIDE SEQUENCE</scope>
    <source>
        <strain evidence="5">WK012_4_13</strain>
        <strain evidence="4">WK013_4_14</strain>
        <strain evidence="3">WK048_4_13</strain>
    </source>
</reference>
<feature type="transmembrane region" description="Helical" evidence="2">
    <location>
        <begin position="348"/>
        <end position="365"/>
    </location>
</feature>
<organism evidence="5">
    <name type="scientific">Bifidobacterium fermentum</name>
    <dbReference type="NCBI Taxonomy" id="3059035"/>
    <lineage>
        <taxon>Bacteria</taxon>
        <taxon>Bacillati</taxon>
        <taxon>Actinomycetota</taxon>
        <taxon>Actinomycetes</taxon>
        <taxon>Bifidobacteriales</taxon>
        <taxon>Bifidobacteriaceae</taxon>
        <taxon>Bifidobacterium</taxon>
    </lineage>
</organism>
<evidence type="ECO:0000256" key="1">
    <source>
        <dbReference type="SAM" id="MobiDB-lite"/>
    </source>
</evidence>
<dbReference type="RefSeq" id="WP_369341995.1">
    <property type="nucleotide sequence ID" value="NZ_CP129675.1"/>
</dbReference>
<dbReference type="KEGG" id="bfk:QN062_02235"/>
<feature type="transmembrane region" description="Helical" evidence="2">
    <location>
        <begin position="240"/>
        <end position="265"/>
    </location>
</feature>
<dbReference type="Pfam" id="PF09586">
    <property type="entry name" value="YfhO"/>
    <property type="match status" value="3"/>
</dbReference>
<dbReference type="EMBL" id="CP129675">
    <property type="protein sequence ID" value="XDS47338.1"/>
    <property type="molecule type" value="Genomic_DNA"/>
</dbReference>
<evidence type="ECO:0000313" key="5">
    <source>
        <dbReference type="EMBL" id="XDS51031.1"/>
    </source>
</evidence>
<dbReference type="EMBL" id="CP129683">
    <property type="protein sequence ID" value="XDS51031.1"/>
    <property type="molecule type" value="Genomic_DNA"/>
</dbReference>
<evidence type="ECO:0000256" key="2">
    <source>
        <dbReference type="SAM" id="Phobius"/>
    </source>
</evidence>
<feature type="transmembrane region" description="Helical" evidence="2">
    <location>
        <begin position="214"/>
        <end position="233"/>
    </location>
</feature>
<dbReference type="InterPro" id="IPR018580">
    <property type="entry name" value="Uncharacterised_YfhO"/>
</dbReference>
<evidence type="ECO:0000313" key="3">
    <source>
        <dbReference type="EMBL" id="XDS47338.1"/>
    </source>
</evidence>
<dbReference type="PANTHER" id="PTHR38454">
    <property type="entry name" value="INTEGRAL MEMBRANE PROTEIN-RELATED"/>
    <property type="match status" value="1"/>
</dbReference>
<feature type="transmembrane region" description="Helical" evidence="2">
    <location>
        <begin position="411"/>
        <end position="433"/>
    </location>
</feature>
<feature type="transmembrane region" description="Helical" evidence="2">
    <location>
        <begin position="66"/>
        <end position="87"/>
    </location>
</feature>
<feature type="transmembrane region" description="Helical" evidence="2">
    <location>
        <begin position="470"/>
        <end position="487"/>
    </location>
</feature>
<dbReference type="PANTHER" id="PTHR38454:SF1">
    <property type="entry name" value="INTEGRAL MEMBRANE PROTEIN"/>
    <property type="match status" value="1"/>
</dbReference>
<gene>
    <name evidence="5" type="ORF">QN062_02235</name>
    <name evidence="4" type="ORF">QN216_06235</name>
    <name evidence="3" type="ORF">QN217_04210</name>
</gene>
<feature type="region of interest" description="Disordered" evidence="1">
    <location>
        <begin position="684"/>
        <end position="766"/>
    </location>
</feature>
<feature type="transmembrane region" description="Helical" evidence="2">
    <location>
        <begin position="439"/>
        <end position="458"/>
    </location>
</feature>
<feature type="compositionally biased region" description="Polar residues" evidence="1">
    <location>
        <begin position="753"/>
        <end position="766"/>
    </location>
</feature>
<protein>
    <submittedName>
        <fullName evidence="5">YfhO family protein</fullName>
    </submittedName>
</protein>
<dbReference type="EMBL" id="CP129682">
    <property type="protein sequence ID" value="XDS47953.1"/>
    <property type="molecule type" value="Genomic_DNA"/>
</dbReference>
<name>A0AB39UQF6_9BIFI</name>
<sequence length="1070" mass="118842">MTASTGKPKVSPPKGVPDPWQAFRPVTRAFSQVARAFTSTSRIVSRKLAPLARPFKSIAGMLPTNVWLGIAAFLVPTITMICVYAYMGVWLGSPRTLLASDAFSQFTNFYASYRNMLLGRQSDMFSWGAGPGLSYIPLVSYYLGGLFTPLVIFFDNSLMPDALYVLTLLKFGTCGLAFFVYARRTFRIQPYMWLVLSSCYALNGFALAQSELIMYFDAYIFLPLVILGIDRLFRARQGKLLFFAYMVLFISNFYMGYMIGIFSALYYLVRLLAHPKRSAFTIYRYLRASVCAIGASLVIVLPTILDIREHGETMTQIAWKQTAATNIWDLAVKSMIGVFDTTKYGSTPFIYAGFLPLIFCMYFFVSRGFGGLRIVRASKLRLRITRSAGVSIERMRADADNRVSGSWRERVGFALILAILIASFYIEPLNLFWQGFKTPYMFLFRYAFLFVFMVIMLAGYGWQFYSHKDLWRLLCIGVALIVVFAYIRKFVAVDIMGIYNYLTNQSVYLSCFFVAAIMVIAMGFYLFGNHPKLLAFLLCILVVGELGYNTRETIQQVASDWSFPPRSIYAQPYRPIEKLVGVANALEKDEAFFRMENKSAMSVNESMNFGYNGVSLFSSIRNQDSSKTLDRLGFRSEGTNLNVRYDDNTMLGDALFGIKYLISGENAPQRFGYEQVTTVSDGASGNAASNNMVSSDDLPQSVDISSSTSSSSSGKGKVGASAGSSTGSSKSDATNSSTDDSSGDSSNNADTSQTTTAQTPRSYVLNRNENVAPLGVLAPRKLADMKLSSDILDNQTKLMSALANGSISSADDASDRYFSQVEPKLLPSPNLEVRNQSKGRQLFQFVFDLEARHDLDKSSVNYQVKVPAGRQAYLYLQTVGSNRLNGQIYKTISIDGKAVSTTQLSLSGFYHDLGFYEKETTIDFSFAFSNADNLLVNTPKVVFLDTDAVLADTQSIQDNGVDFMVDGNRASAELVADENQMVWTSIPYDKGWQLKIDGKSSPVESFDDGLLAFDVPKGRHSVELSFEARGFDVGFTALVMSCAGFMLLTRKRSLDESFGAIGERRNTNVA</sequence>
<feature type="transmembrane region" description="Helical" evidence="2">
    <location>
        <begin position="507"/>
        <end position="526"/>
    </location>
</feature>
<feature type="transmembrane region" description="Helical" evidence="2">
    <location>
        <begin position="163"/>
        <end position="182"/>
    </location>
</feature>
<evidence type="ECO:0000313" key="4">
    <source>
        <dbReference type="EMBL" id="XDS47953.1"/>
    </source>
</evidence>
<keyword evidence="2" id="KW-1133">Transmembrane helix</keyword>